<protein>
    <submittedName>
        <fullName evidence="1">Uncharacterized protein</fullName>
    </submittedName>
</protein>
<comment type="caution">
    <text evidence="1">The sequence shown here is derived from an EMBL/GenBank/DDBJ whole genome shotgun (WGS) entry which is preliminary data.</text>
</comment>
<dbReference type="AlphaFoldDB" id="A0A7W6DN91"/>
<dbReference type="Proteomes" id="UP000541426">
    <property type="component" value="Unassembled WGS sequence"/>
</dbReference>
<gene>
    <name evidence="1" type="ORF">GGQ68_002491</name>
</gene>
<dbReference type="RefSeq" id="WP_183966303.1">
    <property type="nucleotide sequence ID" value="NZ_BAABBZ010000007.1"/>
</dbReference>
<dbReference type="EMBL" id="JACIEJ010000005">
    <property type="protein sequence ID" value="MBB3986153.1"/>
    <property type="molecule type" value="Genomic_DNA"/>
</dbReference>
<name>A0A7W6DN91_9RHOB</name>
<keyword evidence="2" id="KW-1185">Reference proteome</keyword>
<accession>A0A7W6DN91</accession>
<evidence type="ECO:0000313" key="2">
    <source>
        <dbReference type="Proteomes" id="UP000541426"/>
    </source>
</evidence>
<evidence type="ECO:0000313" key="1">
    <source>
        <dbReference type="EMBL" id="MBB3986153.1"/>
    </source>
</evidence>
<organism evidence="1 2">
    <name type="scientific">Sagittula marina</name>
    <dbReference type="NCBI Taxonomy" id="943940"/>
    <lineage>
        <taxon>Bacteria</taxon>
        <taxon>Pseudomonadati</taxon>
        <taxon>Pseudomonadota</taxon>
        <taxon>Alphaproteobacteria</taxon>
        <taxon>Rhodobacterales</taxon>
        <taxon>Roseobacteraceae</taxon>
        <taxon>Sagittula</taxon>
    </lineage>
</organism>
<proteinExistence type="predicted"/>
<reference evidence="1 2" key="1">
    <citation type="submission" date="2020-08" db="EMBL/GenBank/DDBJ databases">
        <title>Genomic Encyclopedia of Type Strains, Phase IV (KMG-IV): sequencing the most valuable type-strain genomes for metagenomic binning, comparative biology and taxonomic classification.</title>
        <authorList>
            <person name="Goeker M."/>
        </authorList>
    </citation>
    <scope>NUCLEOTIDE SEQUENCE [LARGE SCALE GENOMIC DNA]</scope>
    <source>
        <strain evidence="1 2">DSM 102235</strain>
    </source>
</reference>
<sequence>MRHASGRVTTVLAGVGTSDLIVSKRPPDALKSFESWRAAKEAQTLEDGTSARITPDRAARLHRMRAQHCAWPIVPVNDDTLAAYIDAARPRITAAVQARLGQGGAA</sequence>